<feature type="compositionally biased region" description="Basic and acidic residues" evidence="1">
    <location>
        <begin position="180"/>
        <end position="196"/>
    </location>
</feature>
<dbReference type="EMBL" id="CAJGYO010000017">
    <property type="protein sequence ID" value="CAD6333323.1"/>
    <property type="molecule type" value="Genomic_DNA"/>
</dbReference>
<organism evidence="2 3">
    <name type="scientific">Miscanthus lutarioriparius</name>
    <dbReference type="NCBI Taxonomy" id="422564"/>
    <lineage>
        <taxon>Eukaryota</taxon>
        <taxon>Viridiplantae</taxon>
        <taxon>Streptophyta</taxon>
        <taxon>Embryophyta</taxon>
        <taxon>Tracheophyta</taxon>
        <taxon>Spermatophyta</taxon>
        <taxon>Magnoliopsida</taxon>
        <taxon>Liliopsida</taxon>
        <taxon>Poales</taxon>
        <taxon>Poaceae</taxon>
        <taxon>PACMAD clade</taxon>
        <taxon>Panicoideae</taxon>
        <taxon>Andropogonodae</taxon>
        <taxon>Andropogoneae</taxon>
        <taxon>Saccharinae</taxon>
        <taxon>Miscanthus</taxon>
    </lineage>
</organism>
<feature type="region of interest" description="Disordered" evidence="1">
    <location>
        <begin position="96"/>
        <end position="196"/>
    </location>
</feature>
<protein>
    <submittedName>
        <fullName evidence="2">Uncharacterized protein</fullName>
    </submittedName>
</protein>
<proteinExistence type="predicted"/>
<keyword evidence="3" id="KW-1185">Reference proteome</keyword>
<dbReference type="AlphaFoldDB" id="A0A811RWN5"/>
<evidence type="ECO:0000313" key="2">
    <source>
        <dbReference type="EMBL" id="CAD6333323.1"/>
    </source>
</evidence>
<reference evidence="2" key="1">
    <citation type="submission" date="2020-10" db="EMBL/GenBank/DDBJ databases">
        <authorList>
            <person name="Han B."/>
            <person name="Lu T."/>
            <person name="Zhao Q."/>
            <person name="Huang X."/>
            <person name="Zhao Y."/>
        </authorList>
    </citation>
    <scope>NUCLEOTIDE SEQUENCE</scope>
</reference>
<dbReference type="Proteomes" id="UP000604825">
    <property type="component" value="Unassembled WGS sequence"/>
</dbReference>
<accession>A0A811RWN5</accession>
<feature type="compositionally biased region" description="Basic and acidic residues" evidence="1">
    <location>
        <begin position="121"/>
        <end position="141"/>
    </location>
</feature>
<sequence>MSTDQYGSEVVPLLCMISSLTWEPSKCGDGGSLDLLVERKRNAATAADGALSLAGETGREERAGDRRGVIREHEVEGAVGEGEVVRIRAADERRQVDEVDPCGVPGPRRAKRVDGVAGARGEAEDARRGREEAEAAERWEGGRGQGSGTASPARGGAQLSEAAVGRGHSARGGVAGGAREGGERDGERKGWDAGKQ</sequence>
<evidence type="ECO:0000256" key="1">
    <source>
        <dbReference type="SAM" id="MobiDB-lite"/>
    </source>
</evidence>
<comment type="caution">
    <text evidence="2">The sequence shown here is derived from an EMBL/GenBank/DDBJ whole genome shotgun (WGS) entry which is preliminary data.</text>
</comment>
<gene>
    <name evidence="2" type="ORF">NCGR_LOCUS57421</name>
</gene>
<evidence type="ECO:0000313" key="3">
    <source>
        <dbReference type="Proteomes" id="UP000604825"/>
    </source>
</evidence>
<name>A0A811RWN5_9POAL</name>